<feature type="region of interest" description="Disordered" evidence="1">
    <location>
        <begin position="57"/>
        <end position="82"/>
    </location>
</feature>
<name>A0A3P1V621_9ACTO</name>
<sequence>MNPQTMTEPPWHRDLLAREPILDRPERIWDEASFIAEIAPDFQEIGASGARYDREEIKGATQQRRARRPSGPLRAVSPSAVTGSRPGAILRVVLH</sequence>
<dbReference type="OrthoDB" id="7845843at2"/>
<dbReference type="RefSeq" id="WP_124934135.1">
    <property type="nucleotide sequence ID" value="NZ_RQZC01000014.1"/>
</dbReference>
<gene>
    <name evidence="2" type="ORF">EII10_08815</name>
</gene>
<evidence type="ECO:0000313" key="2">
    <source>
        <dbReference type="EMBL" id="RRD28930.1"/>
    </source>
</evidence>
<dbReference type="Proteomes" id="UP000271272">
    <property type="component" value="Unassembled WGS sequence"/>
</dbReference>
<protein>
    <submittedName>
        <fullName evidence="2">Uncharacterized protein</fullName>
    </submittedName>
</protein>
<comment type="caution">
    <text evidence="2">The sequence shown here is derived from an EMBL/GenBank/DDBJ whole genome shotgun (WGS) entry which is preliminary data.</text>
</comment>
<accession>A0A3P1V621</accession>
<organism evidence="2 3">
    <name type="scientific">Actinomyces bowdenii</name>
    <dbReference type="NCBI Taxonomy" id="131109"/>
    <lineage>
        <taxon>Bacteria</taxon>
        <taxon>Bacillati</taxon>
        <taxon>Actinomycetota</taxon>
        <taxon>Actinomycetes</taxon>
        <taxon>Actinomycetales</taxon>
        <taxon>Actinomycetaceae</taxon>
        <taxon>Actinomyces</taxon>
    </lineage>
</organism>
<dbReference type="EMBL" id="RQZC01000014">
    <property type="protein sequence ID" value="RRD28930.1"/>
    <property type="molecule type" value="Genomic_DNA"/>
</dbReference>
<dbReference type="AlphaFoldDB" id="A0A3P1V621"/>
<keyword evidence="3" id="KW-1185">Reference proteome</keyword>
<evidence type="ECO:0000256" key="1">
    <source>
        <dbReference type="SAM" id="MobiDB-lite"/>
    </source>
</evidence>
<reference evidence="2 3" key="1">
    <citation type="submission" date="2018-11" db="EMBL/GenBank/DDBJ databases">
        <title>Genomes From Bacteria Associated with the Canine Oral Cavity: a Test Case for Automated Genome-Based Taxonomic Assignment.</title>
        <authorList>
            <person name="Coil D.A."/>
            <person name="Jospin G."/>
            <person name="Darling A.E."/>
            <person name="Wallis C."/>
            <person name="Davis I.J."/>
            <person name="Harris S."/>
            <person name="Eisen J.A."/>
            <person name="Holcombe L.J."/>
            <person name="O'Flynn C."/>
        </authorList>
    </citation>
    <scope>NUCLEOTIDE SEQUENCE [LARGE SCALE GENOMIC DNA]</scope>
    <source>
        <strain evidence="2 3">OH5050</strain>
    </source>
</reference>
<proteinExistence type="predicted"/>
<evidence type="ECO:0000313" key="3">
    <source>
        <dbReference type="Proteomes" id="UP000271272"/>
    </source>
</evidence>